<organism evidence="4 5">
    <name type="scientific">Acrasis kona</name>
    <dbReference type="NCBI Taxonomy" id="1008807"/>
    <lineage>
        <taxon>Eukaryota</taxon>
        <taxon>Discoba</taxon>
        <taxon>Heterolobosea</taxon>
        <taxon>Tetramitia</taxon>
        <taxon>Eutetramitia</taxon>
        <taxon>Acrasidae</taxon>
        <taxon>Acrasis</taxon>
    </lineage>
</organism>
<gene>
    <name evidence="4" type="ORF">AKO1_002063</name>
</gene>
<dbReference type="Gene3D" id="3.40.50.1820">
    <property type="entry name" value="alpha/beta hydrolase"/>
    <property type="match status" value="1"/>
</dbReference>
<proteinExistence type="predicted"/>
<keyword evidence="5" id="KW-1185">Reference proteome</keyword>
<feature type="domain" description="Peptidase S9 prolyl oligopeptidase catalytic" evidence="2">
    <location>
        <begin position="227"/>
        <end position="302"/>
    </location>
</feature>
<dbReference type="InterPro" id="IPR001375">
    <property type="entry name" value="Peptidase_S9_cat"/>
</dbReference>
<comment type="caution">
    <text evidence="4">The sequence shown here is derived from an EMBL/GenBank/DDBJ whole genome shotgun (WGS) entry which is preliminary data.</text>
</comment>
<dbReference type="InterPro" id="IPR029058">
    <property type="entry name" value="AB_hydrolase_fold"/>
</dbReference>
<dbReference type="InterPro" id="IPR050300">
    <property type="entry name" value="GDXG_lipolytic_enzyme"/>
</dbReference>
<reference evidence="4 5" key="1">
    <citation type="submission" date="2024-03" db="EMBL/GenBank/DDBJ databases">
        <title>The Acrasis kona genome and developmental transcriptomes reveal deep origins of eukaryotic multicellular pathways.</title>
        <authorList>
            <person name="Sheikh S."/>
            <person name="Fu C.-J."/>
            <person name="Brown M.W."/>
            <person name="Baldauf S.L."/>
        </authorList>
    </citation>
    <scope>NUCLEOTIDE SEQUENCE [LARGE SCALE GENOMIC DNA]</scope>
    <source>
        <strain evidence="4 5">ATCC MYA-3509</strain>
    </source>
</reference>
<protein>
    <submittedName>
        <fullName evidence="4">Esterase</fullName>
    </submittedName>
</protein>
<dbReference type="SUPFAM" id="SSF53474">
    <property type="entry name" value="alpha/beta-Hydrolases"/>
    <property type="match status" value="1"/>
</dbReference>
<accession>A0AAW2YNN5</accession>
<evidence type="ECO:0000313" key="5">
    <source>
        <dbReference type="Proteomes" id="UP001431209"/>
    </source>
</evidence>
<dbReference type="Proteomes" id="UP001431209">
    <property type="component" value="Unassembled WGS sequence"/>
</dbReference>
<name>A0AAW2YNN5_9EUKA</name>
<sequence length="309" mass="35027">MTTRTSPQTIVYKKIGDLEISLDVYTDDYDHEKRPAVLYIHGGGLVACDRNTSVPWWLQQKCIMNGWVFITADYRLLPTASLPDIMEDLVDAHKFIRTNLNAELEKYKISPIDIDRIAVAGTSAGGYLSLLAGNLFEPKPTVVFSEYGMLNLKEEAIRNKVESSHKASDFEDITSGDQTGGEVEADIEAVTKKRIEYYLYLKATGQYLSSLFPEIPNIVEQTKQNGVKEELKKYSPADFDTKGYPPTLLFHGEEDDLSNVNNTKLFAEKLKRDGIPLKEFYPPGVGHMIVLSSYQEEQKEFELFIEKYI</sequence>
<evidence type="ECO:0000313" key="4">
    <source>
        <dbReference type="EMBL" id="KAL0478735.1"/>
    </source>
</evidence>
<feature type="domain" description="BD-FAE-like" evidence="3">
    <location>
        <begin position="22"/>
        <end position="136"/>
    </location>
</feature>
<dbReference type="GO" id="GO:0016787">
    <property type="term" value="F:hydrolase activity"/>
    <property type="evidence" value="ECO:0007669"/>
    <property type="project" value="UniProtKB-KW"/>
</dbReference>
<dbReference type="EMBL" id="JAOPGA020000462">
    <property type="protein sequence ID" value="KAL0478735.1"/>
    <property type="molecule type" value="Genomic_DNA"/>
</dbReference>
<dbReference type="InterPro" id="IPR049492">
    <property type="entry name" value="BD-FAE-like_dom"/>
</dbReference>
<dbReference type="AlphaFoldDB" id="A0AAW2YNN5"/>
<dbReference type="PANTHER" id="PTHR48081">
    <property type="entry name" value="AB HYDROLASE SUPERFAMILY PROTEIN C4A8.06C"/>
    <property type="match status" value="1"/>
</dbReference>
<dbReference type="Pfam" id="PF20434">
    <property type="entry name" value="BD-FAE"/>
    <property type="match status" value="1"/>
</dbReference>
<evidence type="ECO:0000259" key="2">
    <source>
        <dbReference type="Pfam" id="PF00326"/>
    </source>
</evidence>
<evidence type="ECO:0000259" key="3">
    <source>
        <dbReference type="Pfam" id="PF20434"/>
    </source>
</evidence>
<evidence type="ECO:0000256" key="1">
    <source>
        <dbReference type="ARBA" id="ARBA00022801"/>
    </source>
</evidence>
<keyword evidence="1" id="KW-0378">Hydrolase</keyword>
<dbReference type="Pfam" id="PF00326">
    <property type="entry name" value="Peptidase_S9"/>
    <property type="match status" value="1"/>
</dbReference>